<keyword evidence="3" id="KW-1185">Reference proteome</keyword>
<evidence type="ECO:0000256" key="1">
    <source>
        <dbReference type="SAM" id="MobiDB-lite"/>
    </source>
</evidence>
<protein>
    <submittedName>
        <fullName evidence="2">Uncharacterized protein</fullName>
    </submittedName>
</protein>
<proteinExistence type="predicted"/>
<organism evidence="2 3">
    <name type="scientific">Cinchona calisaya</name>
    <dbReference type="NCBI Taxonomy" id="153742"/>
    <lineage>
        <taxon>Eukaryota</taxon>
        <taxon>Viridiplantae</taxon>
        <taxon>Streptophyta</taxon>
        <taxon>Embryophyta</taxon>
        <taxon>Tracheophyta</taxon>
        <taxon>Spermatophyta</taxon>
        <taxon>Magnoliopsida</taxon>
        <taxon>eudicotyledons</taxon>
        <taxon>Gunneridae</taxon>
        <taxon>Pentapetalae</taxon>
        <taxon>asterids</taxon>
        <taxon>lamiids</taxon>
        <taxon>Gentianales</taxon>
        <taxon>Rubiaceae</taxon>
        <taxon>Cinchonoideae</taxon>
        <taxon>Cinchoneae</taxon>
        <taxon>Cinchona</taxon>
    </lineage>
</organism>
<feature type="compositionally biased region" description="Polar residues" evidence="1">
    <location>
        <begin position="90"/>
        <end position="111"/>
    </location>
</feature>
<accession>A0ABD3AZL2</accession>
<reference evidence="2 3" key="1">
    <citation type="submission" date="2024-11" db="EMBL/GenBank/DDBJ databases">
        <title>A near-complete genome assembly of Cinchona calisaya.</title>
        <authorList>
            <person name="Lian D.C."/>
            <person name="Zhao X.W."/>
            <person name="Wei L."/>
        </authorList>
    </citation>
    <scope>NUCLEOTIDE SEQUENCE [LARGE SCALE GENOMIC DNA]</scope>
    <source>
        <tissue evidence="2">Nenye</tissue>
    </source>
</reference>
<evidence type="ECO:0000313" key="3">
    <source>
        <dbReference type="Proteomes" id="UP001630127"/>
    </source>
</evidence>
<feature type="region of interest" description="Disordered" evidence="1">
    <location>
        <begin position="83"/>
        <end position="111"/>
    </location>
</feature>
<comment type="caution">
    <text evidence="2">The sequence shown here is derived from an EMBL/GenBank/DDBJ whole genome shotgun (WGS) entry which is preliminary data.</text>
</comment>
<sequence length="111" mass="12685">MSVKENRLFQILEPQLQATAELGRRCPFLDGVDRPTIKEVVVELEGLRKFTVRYPWPHHQHDEEESSGLMTENEGSDLYKVGMSHYSDATPHSGQRSLDTTQMMITANSPR</sequence>
<gene>
    <name evidence="2" type="ORF">ACH5RR_005002</name>
</gene>
<dbReference type="AlphaFoldDB" id="A0ABD3AZL2"/>
<dbReference type="Proteomes" id="UP001630127">
    <property type="component" value="Unassembled WGS sequence"/>
</dbReference>
<dbReference type="EMBL" id="JBJUIK010000002">
    <property type="protein sequence ID" value="KAL3536541.1"/>
    <property type="molecule type" value="Genomic_DNA"/>
</dbReference>
<evidence type="ECO:0000313" key="2">
    <source>
        <dbReference type="EMBL" id="KAL3536541.1"/>
    </source>
</evidence>
<name>A0ABD3AZL2_9GENT</name>